<reference evidence="1" key="1">
    <citation type="submission" date="2015-06" db="UniProtKB">
        <authorList>
            <consortium name="EnsemblPlants"/>
        </authorList>
    </citation>
    <scope>IDENTIFICATION</scope>
</reference>
<organism evidence="1">
    <name type="scientific">Aegilops tauschii</name>
    <name type="common">Tausch's goatgrass</name>
    <name type="synonym">Aegilops squarrosa</name>
    <dbReference type="NCBI Taxonomy" id="37682"/>
    <lineage>
        <taxon>Eukaryota</taxon>
        <taxon>Viridiplantae</taxon>
        <taxon>Streptophyta</taxon>
        <taxon>Embryophyta</taxon>
        <taxon>Tracheophyta</taxon>
        <taxon>Spermatophyta</taxon>
        <taxon>Magnoliopsida</taxon>
        <taxon>Liliopsida</taxon>
        <taxon>Poales</taxon>
        <taxon>Poaceae</taxon>
        <taxon>BOP clade</taxon>
        <taxon>Pooideae</taxon>
        <taxon>Triticodae</taxon>
        <taxon>Triticeae</taxon>
        <taxon>Triticinae</taxon>
        <taxon>Aegilops</taxon>
    </lineage>
</organism>
<dbReference type="AlphaFoldDB" id="M8C8L2"/>
<sequence length="106" mass="11473">MGIPAAPPLRPQRRREVRTPLLVDPVPEVPEEALELGMVVSDPAQEAVRDAGEESNKQALVGEETERRWNGVLAVGITAGVALIVAFACCKNSCSARQWQLGPRDM</sequence>
<protein>
    <submittedName>
        <fullName evidence="1">Uncharacterized protein</fullName>
    </submittedName>
</protein>
<evidence type="ECO:0000313" key="1">
    <source>
        <dbReference type="EnsemblPlants" id="EMT30418"/>
    </source>
</evidence>
<dbReference type="EnsemblPlants" id="EMT30418">
    <property type="protein sequence ID" value="EMT30418"/>
    <property type="gene ID" value="F775_43610"/>
</dbReference>
<proteinExistence type="predicted"/>
<name>M8C8L2_AEGTA</name>
<accession>M8C8L2</accession>